<dbReference type="InterPro" id="IPR004494">
    <property type="entry name" value="MauM_NapG"/>
</dbReference>
<dbReference type="NCBIfam" id="TIGR00397">
    <property type="entry name" value="mauM_napG"/>
    <property type="match status" value="1"/>
</dbReference>
<evidence type="ECO:0000256" key="3">
    <source>
        <dbReference type="ARBA" id="ARBA00022723"/>
    </source>
</evidence>
<dbReference type="Proteomes" id="UP000703590">
    <property type="component" value="Unassembled WGS sequence"/>
</dbReference>
<feature type="domain" description="4Fe-4S ferredoxin-type" evidence="9">
    <location>
        <begin position="52"/>
        <end position="82"/>
    </location>
</feature>
<evidence type="ECO:0000256" key="4">
    <source>
        <dbReference type="ARBA" id="ARBA00022737"/>
    </source>
</evidence>
<dbReference type="CDD" id="cd16373">
    <property type="entry name" value="DMSOR_beta_like"/>
    <property type="match status" value="1"/>
</dbReference>
<dbReference type="InterPro" id="IPR017900">
    <property type="entry name" value="4Fe4S_Fe_S_CS"/>
</dbReference>
<evidence type="ECO:0000313" key="10">
    <source>
        <dbReference type="EMBL" id="MBN2964711.1"/>
    </source>
</evidence>
<dbReference type="NCBIfam" id="NF007012">
    <property type="entry name" value="PRK09476.1"/>
    <property type="match status" value="1"/>
</dbReference>
<evidence type="ECO:0000256" key="5">
    <source>
        <dbReference type="ARBA" id="ARBA00022982"/>
    </source>
</evidence>
<evidence type="ECO:0000256" key="6">
    <source>
        <dbReference type="ARBA" id="ARBA00023004"/>
    </source>
</evidence>
<reference evidence="10 11" key="2">
    <citation type="submission" date="2021-02" db="EMBL/GenBank/DDBJ databases">
        <title>Sulfurospirillum tamanensis sp. nov.</title>
        <authorList>
            <person name="Frolova A."/>
            <person name="Merkel A."/>
            <person name="Slobodkin A."/>
        </authorList>
    </citation>
    <scope>NUCLEOTIDE SEQUENCE [LARGE SCALE GENOMIC DNA]</scope>
    <source>
        <strain evidence="10 11">T05b</strain>
    </source>
</reference>
<evidence type="ECO:0000313" key="11">
    <source>
        <dbReference type="Proteomes" id="UP000703590"/>
    </source>
</evidence>
<evidence type="ECO:0000259" key="9">
    <source>
        <dbReference type="PROSITE" id="PS51379"/>
    </source>
</evidence>
<reference evidence="10 11" key="3">
    <citation type="submission" date="2021-02" db="EMBL/GenBank/DDBJ databases">
        <authorList>
            <person name="Merkel A.Y."/>
        </authorList>
    </citation>
    <scope>NUCLEOTIDE SEQUENCE [LARGE SCALE GENOMIC DNA]</scope>
    <source>
        <strain evidence="10 11">T05b</strain>
    </source>
</reference>
<feature type="transmembrane region" description="Helical" evidence="8">
    <location>
        <begin position="15"/>
        <end position="38"/>
    </location>
</feature>
<dbReference type="SUPFAM" id="SSF54862">
    <property type="entry name" value="4Fe-4S ferredoxins"/>
    <property type="match status" value="1"/>
</dbReference>
<keyword evidence="11" id="KW-1185">Reference proteome</keyword>
<gene>
    <name evidence="10" type="primary">napG</name>
    <name evidence="10" type="ORF">JWV37_07955</name>
</gene>
<evidence type="ECO:0000256" key="8">
    <source>
        <dbReference type="SAM" id="Phobius"/>
    </source>
</evidence>
<dbReference type="PANTHER" id="PTHR42859:SF10">
    <property type="entry name" value="DIMETHYLSULFOXIDE REDUCTASE CHAIN B"/>
    <property type="match status" value="1"/>
</dbReference>
<proteinExistence type="predicted"/>
<comment type="caution">
    <text evidence="10">The sequence shown here is derived from an EMBL/GenBank/DDBJ whole genome shotgun (WGS) entry which is preliminary data.</text>
</comment>
<accession>A0ABS2WSR4</accession>
<dbReference type="InterPro" id="IPR050294">
    <property type="entry name" value="RnfB_subfamily"/>
</dbReference>
<dbReference type="InterPro" id="IPR006311">
    <property type="entry name" value="TAT_signal"/>
</dbReference>
<dbReference type="Pfam" id="PF12838">
    <property type="entry name" value="Fer4_7"/>
    <property type="match status" value="2"/>
</dbReference>
<feature type="domain" description="4Fe-4S ferredoxin-type" evidence="9">
    <location>
        <begin position="89"/>
        <end position="122"/>
    </location>
</feature>
<dbReference type="RefSeq" id="WP_205459262.1">
    <property type="nucleotide sequence ID" value="NZ_JAFHKK010000016.1"/>
</dbReference>
<organism evidence="10 11">
    <name type="scientific">Sulfurospirillum tamanense</name>
    <dbReference type="NCBI Taxonomy" id="2813362"/>
    <lineage>
        <taxon>Bacteria</taxon>
        <taxon>Pseudomonadati</taxon>
        <taxon>Campylobacterota</taxon>
        <taxon>Epsilonproteobacteria</taxon>
        <taxon>Campylobacterales</taxon>
        <taxon>Sulfurospirillaceae</taxon>
        <taxon>Sulfurospirillum</taxon>
    </lineage>
</organism>
<dbReference type="PROSITE" id="PS51318">
    <property type="entry name" value="TAT"/>
    <property type="match status" value="1"/>
</dbReference>
<name>A0ABS2WSR4_9BACT</name>
<protein>
    <submittedName>
        <fullName evidence="10">Ferredoxin-type protein NapG</fullName>
    </submittedName>
</protein>
<keyword evidence="4" id="KW-0677">Repeat</keyword>
<dbReference type="PANTHER" id="PTHR42859">
    <property type="entry name" value="OXIDOREDUCTASE"/>
    <property type="match status" value="1"/>
</dbReference>
<keyword evidence="8" id="KW-0812">Transmembrane</keyword>
<dbReference type="InterPro" id="IPR017896">
    <property type="entry name" value="4Fe4S_Fe-S-bd"/>
</dbReference>
<reference evidence="11" key="1">
    <citation type="submission" date="2021-02" db="EMBL/GenBank/DDBJ databases">
        <title>Sulfurospirillum tamanensis sp. nov.</title>
        <authorList>
            <person name="Merkel A.Y."/>
        </authorList>
    </citation>
    <scope>NUCLEOTIDE SEQUENCE [LARGE SCALE GENOMIC DNA]</scope>
    <source>
        <strain evidence="11">T05b</strain>
    </source>
</reference>
<keyword evidence="8" id="KW-1133">Transmembrane helix</keyword>
<feature type="domain" description="4Fe-4S ferredoxin-type" evidence="9">
    <location>
        <begin position="140"/>
        <end position="176"/>
    </location>
</feature>
<evidence type="ECO:0000256" key="1">
    <source>
        <dbReference type="ARBA" id="ARBA00022448"/>
    </source>
</evidence>
<keyword evidence="8" id="KW-0472">Membrane</keyword>
<keyword evidence="5" id="KW-0249">Electron transport</keyword>
<evidence type="ECO:0000256" key="7">
    <source>
        <dbReference type="ARBA" id="ARBA00023014"/>
    </source>
</evidence>
<keyword evidence="7" id="KW-0411">Iron-sulfur</keyword>
<dbReference type="PROSITE" id="PS00198">
    <property type="entry name" value="4FE4S_FER_1"/>
    <property type="match status" value="1"/>
</dbReference>
<feature type="domain" description="4Fe-4S ferredoxin-type" evidence="9">
    <location>
        <begin position="187"/>
        <end position="218"/>
    </location>
</feature>
<sequence>MSNQTKRTITERRKFLSLMAQSVGLSALGGMVWTGYLVEAKAAPLLLRPPGARAEADFLKLCIRCGQCVAACPYDTLMLATPGTQKPLGTPYFIPRDTPCYMCVDIPCMPVCPTGALSEEGISVIEKGEKQWAIEKARMGLAVVDMESCIAYWGIQCDACYRACPVMDSAIKLEYRRNERTGKHAYLIPVVSSDACTGCGLCERACVTEKPAIFVRPHALAQGDVGKHYIKGWDAKDVQRVEHLEGLETTVTNRSKLSPQQYLNEGGLLDD</sequence>
<dbReference type="PROSITE" id="PS51379">
    <property type="entry name" value="4FE4S_FER_2"/>
    <property type="match status" value="4"/>
</dbReference>
<keyword evidence="2" id="KW-0004">4Fe-4S</keyword>
<keyword evidence="3" id="KW-0479">Metal-binding</keyword>
<keyword evidence="1" id="KW-0813">Transport</keyword>
<evidence type="ECO:0000256" key="2">
    <source>
        <dbReference type="ARBA" id="ARBA00022485"/>
    </source>
</evidence>
<dbReference type="EMBL" id="JAFHKK010000016">
    <property type="protein sequence ID" value="MBN2964711.1"/>
    <property type="molecule type" value="Genomic_DNA"/>
</dbReference>
<keyword evidence="6" id="KW-0408">Iron</keyword>
<dbReference type="Gene3D" id="3.30.70.20">
    <property type="match status" value="2"/>
</dbReference>